<sequence length="243" mass="26431">MNSSNLLTERYLRNQTTLSLIDQEKLFNSKVLIVGLGGLGGYVLEHLARVGVGGIRACDPDVFEASNLNRQLLSTEDGAIKHFNKTQLAKERAQAVNSSIKTEFFSCEFSPEMLSGVDLVLDCLGGAKDRAFLHNSAYECGVPLISAAVAGWSFLVSTILSVKNETGEKIEKQTKLGELMTRIYINNEQSLEESIGTIVSSVNLAACIQSSEAIRFLTGDEPCLANKILLGDLSVMSFKTFNL</sequence>
<dbReference type="STRING" id="1121455.SAMN02745728_02004"/>
<dbReference type="GO" id="GO:0016779">
    <property type="term" value="F:nucleotidyltransferase activity"/>
    <property type="evidence" value="ECO:0007669"/>
    <property type="project" value="UniProtKB-KW"/>
</dbReference>
<name>A0A1M7THD9_9BACT</name>
<dbReference type="EMBL" id="FRDI01000012">
    <property type="protein sequence ID" value="SHN70147.1"/>
    <property type="molecule type" value="Genomic_DNA"/>
</dbReference>
<keyword evidence="2" id="KW-0548">Nucleotidyltransferase</keyword>
<reference evidence="2 3" key="1">
    <citation type="submission" date="2016-12" db="EMBL/GenBank/DDBJ databases">
        <authorList>
            <person name="Song W.-J."/>
            <person name="Kurnit D.M."/>
        </authorList>
    </citation>
    <scope>NUCLEOTIDE SEQUENCE [LARGE SCALE GENOMIC DNA]</scope>
    <source>
        <strain evidence="2 3">DSM 11393</strain>
    </source>
</reference>
<dbReference type="GO" id="GO:0008641">
    <property type="term" value="F:ubiquitin-like modifier activating enzyme activity"/>
    <property type="evidence" value="ECO:0007669"/>
    <property type="project" value="InterPro"/>
</dbReference>
<protein>
    <submittedName>
        <fullName evidence="2">Molybdopterin or thiamine biosynthesis adenylyltransferase</fullName>
    </submittedName>
</protein>
<accession>A0A1M7THD9</accession>
<dbReference type="AlphaFoldDB" id="A0A1M7THD9"/>
<gene>
    <name evidence="2" type="ORF">SAMN02745728_02004</name>
</gene>
<dbReference type="OrthoDB" id="9804286at2"/>
<organism evidence="2 3">
    <name type="scientific">Desulfovibrio litoralis DSM 11393</name>
    <dbReference type="NCBI Taxonomy" id="1121455"/>
    <lineage>
        <taxon>Bacteria</taxon>
        <taxon>Pseudomonadati</taxon>
        <taxon>Thermodesulfobacteriota</taxon>
        <taxon>Desulfovibrionia</taxon>
        <taxon>Desulfovibrionales</taxon>
        <taxon>Desulfovibrionaceae</taxon>
        <taxon>Desulfovibrio</taxon>
    </lineage>
</organism>
<dbReference type="Pfam" id="PF00899">
    <property type="entry name" value="ThiF"/>
    <property type="match status" value="1"/>
</dbReference>
<keyword evidence="2" id="KW-0808">Transferase</keyword>
<dbReference type="GO" id="GO:0061504">
    <property type="term" value="P:cyclic threonylcarbamoyladenosine biosynthetic process"/>
    <property type="evidence" value="ECO:0007669"/>
    <property type="project" value="TreeGrafter"/>
</dbReference>
<dbReference type="InterPro" id="IPR000594">
    <property type="entry name" value="ThiF_NAD_FAD-bd"/>
</dbReference>
<evidence type="ECO:0000259" key="1">
    <source>
        <dbReference type="Pfam" id="PF00899"/>
    </source>
</evidence>
<dbReference type="Gene3D" id="3.40.50.720">
    <property type="entry name" value="NAD(P)-binding Rossmann-like Domain"/>
    <property type="match status" value="1"/>
</dbReference>
<dbReference type="GO" id="GO:0061503">
    <property type="term" value="F:tRNA threonylcarbamoyladenosine dehydratase"/>
    <property type="evidence" value="ECO:0007669"/>
    <property type="project" value="TreeGrafter"/>
</dbReference>
<dbReference type="InterPro" id="IPR045886">
    <property type="entry name" value="ThiF/MoeB/HesA"/>
</dbReference>
<evidence type="ECO:0000313" key="3">
    <source>
        <dbReference type="Proteomes" id="UP000186469"/>
    </source>
</evidence>
<dbReference type="PANTHER" id="PTHR43267">
    <property type="entry name" value="TRNA THREONYLCARBAMOYLADENOSINE DEHYDRATASE"/>
    <property type="match status" value="1"/>
</dbReference>
<dbReference type="PANTHER" id="PTHR43267:SF1">
    <property type="entry name" value="TRNA THREONYLCARBAMOYLADENOSINE DEHYDRATASE"/>
    <property type="match status" value="1"/>
</dbReference>
<evidence type="ECO:0000313" key="2">
    <source>
        <dbReference type="EMBL" id="SHN70147.1"/>
    </source>
</evidence>
<dbReference type="RefSeq" id="WP_072697684.1">
    <property type="nucleotide sequence ID" value="NZ_FRDI01000012.1"/>
</dbReference>
<keyword evidence="3" id="KW-1185">Reference proteome</keyword>
<dbReference type="SUPFAM" id="SSF69572">
    <property type="entry name" value="Activating enzymes of the ubiquitin-like proteins"/>
    <property type="match status" value="1"/>
</dbReference>
<feature type="domain" description="THIF-type NAD/FAD binding fold" evidence="1">
    <location>
        <begin position="19"/>
        <end position="242"/>
    </location>
</feature>
<proteinExistence type="predicted"/>
<dbReference type="Proteomes" id="UP000186469">
    <property type="component" value="Unassembled WGS sequence"/>
</dbReference>
<dbReference type="InterPro" id="IPR035985">
    <property type="entry name" value="Ubiquitin-activating_enz"/>
</dbReference>